<dbReference type="RefSeq" id="WP_189572879.1">
    <property type="nucleotide sequence ID" value="NZ_BMXI01000017.1"/>
</dbReference>
<name>A0A918TV25_9BACT</name>
<dbReference type="PANTHER" id="PTHR30634:SF14">
    <property type="match status" value="1"/>
</dbReference>
<comment type="caution">
    <text evidence="2">The sequence shown here is derived from an EMBL/GenBank/DDBJ whole genome shotgun (WGS) entry which is preliminary data.</text>
</comment>
<proteinExistence type="predicted"/>
<organism evidence="2 3">
    <name type="scientific">Roseibacillus persicicus</name>
    <dbReference type="NCBI Taxonomy" id="454148"/>
    <lineage>
        <taxon>Bacteria</taxon>
        <taxon>Pseudomonadati</taxon>
        <taxon>Verrucomicrobiota</taxon>
        <taxon>Verrucomicrobiia</taxon>
        <taxon>Verrucomicrobiales</taxon>
        <taxon>Verrucomicrobiaceae</taxon>
        <taxon>Roseibacillus</taxon>
    </lineage>
</organism>
<dbReference type="InterPro" id="IPR050458">
    <property type="entry name" value="LolB"/>
</dbReference>
<gene>
    <name evidence="2" type="ORF">GCM10007100_34580</name>
</gene>
<sequence length="755" mass="83756">MTFYGIRHHGPGCARSLQKALQADPPDLILLESPAETESLLASAAQEGMKPPVAMLLYQSDGPENAAFYPFARFSPEWQAILWALKNEVPIRCFDLPAAHSLAEEEQEDEAKDDHSEEEEEEETPPTSEYQDPFTWIAKADGYDDGERWWNDKVEERDSSQDFFQAINEAVVALREELALPESDRTLRREAWMRRCMRQAEKDGFQNIAVICGAWHVPALLNKPKVSEDNARLKGLPKVKVAATWTPWTLDRLTTHSGYGAGVRAPGWYDHVWAKPKHPHTTWLTKAARILRKNDLEGSSASIIEATRLSESLAGMRGRPRPGLDESMEAIQTVFCQGDAAPLSLLSQPLLIGKALGTLPEGLSQLPLQKDIEATQKRLRLKPTAGVKEQTLDLREESGRKKSAFLHRLRALKINWGEPRDTRSKGTFKELWILQWKPELLLAIIDASPYGNTLEVAAGNALVKTEPDQSLDDITSKLDHSLLAVLPQATEILLTQLDAAAATSHNTRELLTAIPALVRIARYGDVRKTDTSKVTLILKHLTTRLHIELAASASGLDDEAGREFADLLRNYSAALLTLDKEELLEGFYQAANRLSLLESAQAEVRGVATRLLRDANRIESEEAARRLSFALSRGTDPLPAANWLQGFLAGSGSLLVHDRPLLALIHDWLSTLNDENFQESLPLLRRTFGSFTSPERSKIAQTLKSGDLTTSGPQVSQKKWDVNAEQAAPALQTVCELLELPAPSSSTPIPSEQVR</sequence>
<dbReference type="Proteomes" id="UP000644507">
    <property type="component" value="Unassembled WGS sequence"/>
</dbReference>
<dbReference type="Pfam" id="PF18934">
    <property type="entry name" value="DUF5682"/>
    <property type="match status" value="1"/>
</dbReference>
<feature type="region of interest" description="Disordered" evidence="1">
    <location>
        <begin position="102"/>
        <end position="132"/>
    </location>
</feature>
<dbReference type="PANTHER" id="PTHR30634">
    <property type="entry name" value="OUTER MEMBRANE LOLAB LIPOPROTEIN INSERTION APPARATUS"/>
    <property type="match status" value="1"/>
</dbReference>
<evidence type="ECO:0000256" key="1">
    <source>
        <dbReference type="SAM" id="MobiDB-lite"/>
    </source>
</evidence>
<dbReference type="AlphaFoldDB" id="A0A918TV25"/>
<dbReference type="InterPro" id="IPR043737">
    <property type="entry name" value="DUF5682"/>
</dbReference>
<evidence type="ECO:0000313" key="2">
    <source>
        <dbReference type="EMBL" id="GHC64046.1"/>
    </source>
</evidence>
<evidence type="ECO:0000313" key="3">
    <source>
        <dbReference type="Proteomes" id="UP000644507"/>
    </source>
</evidence>
<keyword evidence="3" id="KW-1185">Reference proteome</keyword>
<reference evidence="2" key="1">
    <citation type="journal article" date="2014" name="Int. J. Syst. Evol. Microbiol.">
        <title>Complete genome sequence of Corynebacterium casei LMG S-19264T (=DSM 44701T), isolated from a smear-ripened cheese.</title>
        <authorList>
            <consortium name="US DOE Joint Genome Institute (JGI-PGF)"/>
            <person name="Walter F."/>
            <person name="Albersmeier A."/>
            <person name="Kalinowski J."/>
            <person name="Ruckert C."/>
        </authorList>
    </citation>
    <scope>NUCLEOTIDE SEQUENCE</scope>
    <source>
        <strain evidence="2">KCTC 12988</strain>
    </source>
</reference>
<feature type="compositionally biased region" description="Acidic residues" evidence="1">
    <location>
        <begin position="104"/>
        <end position="124"/>
    </location>
</feature>
<accession>A0A918TV25</accession>
<reference evidence="2" key="2">
    <citation type="submission" date="2020-09" db="EMBL/GenBank/DDBJ databases">
        <authorList>
            <person name="Sun Q."/>
            <person name="Kim S."/>
        </authorList>
    </citation>
    <scope>NUCLEOTIDE SEQUENCE</scope>
    <source>
        <strain evidence="2">KCTC 12988</strain>
    </source>
</reference>
<protein>
    <submittedName>
        <fullName evidence="2">Uncharacterized protein</fullName>
    </submittedName>
</protein>
<dbReference type="EMBL" id="BMXI01000017">
    <property type="protein sequence ID" value="GHC64046.1"/>
    <property type="molecule type" value="Genomic_DNA"/>
</dbReference>